<gene>
    <name evidence="1" type="ORF">PBS001_LOCUS2634</name>
</gene>
<evidence type="ECO:0000313" key="2">
    <source>
        <dbReference type="Proteomes" id="UP001158986"/>
    </source>
</evidence>
<keyword evidence="2" id="KW-1185">Reference proteome</keyword>
<reference evidence="1 2" key="1">
    <citation type="submission" date="2021-11" db="EMBL/GenBank/DDBJ databases">
        <authorList>
            <person name="Islam A."/>
            <person name="Islam S."/>
            <person name="Flora M.S."/>
            <person name="Rahman M."/>
            <person name="Ziaur R.M."/>
            <person name="Epstein J.H."/>
            <person name="Hassan M."/>
            <person name="Klassen M."/>
            <person name="Woodard K."/>
            <person name="Webb A."/>
            <person name="Webby R.J."/>
            <person name="El Zowalaty M.E."/>
        </authorList>
    </citation>
    <scope>NUCLEOTIDE SEQUENCE [LARGE SCALE GENOMIC DNA]</scope>
    <source>
        <strain evidence="1">Pbs1</strain>
    </source>
</reference>
<organism evidence="1 2">
    <name type="scientific">Peronospora belbahrii</name>
    <dbReference type="NCBI Taxonomy" id="622444"/>
    <lineage>
        <taxon>Eukaryota</taxon>
        <taxon>Sar</taxon>
        <taxon>Stramenopiles</taxon>
        <taxon>Oomycota</taxon>
        <taxon>Peronosporomycetes</taxon>
        <taxon>Peronosporales</taxon>
        <taxon>Peronosporaceae</taxon>
        <taxon>Peronospora</taxon>
    </lineage>
</organism>
<name>A0ABN8CSI4_9STRA</name>
<dbReference type="EMBL" id="CAKLCB010000151">
    <property type="protein sequence ID" value="CAH0515947.1"/>
    <property type="molecule type" value="Genomic_DNA"/>
</dbReference>
<protein>
    <submittedName>
        <fullName evidence="1">Uncharacterized protein</fullName>
    </submittedName>
</protein>
<evidence type="ECO:0000313" key="1">
    <source>
        <dbReference type="EMBL" id="CAH0515947.1"/>
    </source>
</evidence>
<sequence length="397" mass="43243">MVRLKDKEQRGVGLQNMTYSNPSSISSCSHLPTYRLIHETFSKHLGGAKTTTIQATVVRSVLPNKRKVQLQSSSVVSRTGQDQRTDESLYVPPLSICDIDDVDLSTFPASSAIQMHEKQVSQPGHGDEMVTTMPPAVAASALTSIPTSCRQLNKLARSPPAGAILCELNERRHEDLEVLTNAAKQDHDGVIDESTETSADGRVGVTLTPDYVPCTGLRDENVQAYVASAVQIVGGIRPRYVIARLSCFHRMLYSASAFGEWTRKAVVFEVCAVSDFVPAPGIHDRGRSQSQGVCRACRDLRTVPNFRSVLSRFKMPKNLENIKYVPSVYTEAIHSCASCRRTRHSVNSTSVSNTLTTQAAGKNSEAGADNSNECTFGCALLAWVSLDTSSHILSLKD</sequence>
<comment type="caution">
    <text evidence="1">The sequence shown here is derived from an EMBL/GenBank/DDBJ whole genome shotgun (WGS) entry which is preliminary data.</text>
</comment>
<dbReference type="PROSITE" id="PS51257">
    <property type="entry name" value="PROKAR_LIPOPROTEIN"/>
    <property type="match status" value="1"/>
</dbReference>
<accession>A0ABN8CSI4</accession>
<dbReference type="Proteomes" id="UP001158986">
    <property type="component" value="Unassembled WGS sequence"/>
</dbReference>
<proteinExistence type="predicted"/>